<dbReference type="HAMAP" id="MF_02100">
    <property type="entry name" value="Methyltr_YrrT"/>
    <property type="match status" value="1"/>
</dbReference>
<evidence type="ECO:0000313" key="7">
    <source>
        <dbReference type="Proteomes" id="UP000288024"/>
    </source>
</evidence>
<reference evidence="6 7" key="1">
    <citation type="submission" date="2019-01" db="EMBL/GenBank/DDBJ databases">
        <title>Bacillus sp. M5HDSG1-1, whole genome shotgun sequence.</title>
        <authorList>
            <person name="Tuo L."/>
        </authorList>
    </citation>
    <scope>NUCLEOTIDE SEQUENCE [LARGE SCALE GENOMIC DNA]</scope>
    <source>
        <strain evidence="6 7">M5HDSG1-1</strain>
    </source>
</reference>
<evidence type="ECO:0000313" key="6">
    <source>
        <dbReference type="EMBL" id="RVT65143.1"/>
    </source>
</evidence>
<dbReference type="InterPro" id="IPR029063">
    <property type="entry name" value="SAM-dependent_MTases_sf"/>
</dbReference>
<dbReference type="GO" id="GO:0008757">
    <property type="term" value="F:S-adenosylmethionine-dependent methyltransferase activity"/>
    <property type="evidence" value="ECO:0007669"/>
    <property type="project" value="UniProtKB-UniRule"/>
</dbReference>
<feature type="domain" description="Methyltransferase" evidence="5">
    <location>
        <begin position="48"/>
        <end position="138"/>
    </location>
</feature>
<organism evidence="6 7">
    <name type="scientific">Niallia taxi</name>
    <dbReference type="NCBI Taxonomy" id="2499688"/>
    <lineage>
        <taxon>Bacteria</taxon>
        <taxon>Bacillati</taxon>
        <taxon>Bacillota</taxon>
        <taxon>Bacilli</taxon>
        <taxon>Bacillales</taxon>
        <taxon>Bacillaceae</taxon>
        <taxon>Niallia</taxon>
    </lineage>
</organism>
<keyword evidence="7" id="KW-1185">Reference proteome</keyword>
<dbReference type="Proteomes" id="UP000288024">
    <property type="component" value="Unassembled WGS sequence"/>
</dbReference>
<dbReference type="Gene3D" id="3.40.50.150">
    <property type="entry name" value="Vaccinia Virus protein VP39"/>
    <property type="match status" value="1"/>
</dbReference>
<comment type="function">
    <text evidence="4">Could be a S-adenosyl-L-methionine-dependent methyltransferase.</text>
</comment>
<dbReference type="SUPFAM" id="SSF53335">
    <property type="entry name" value="S-adenosyl-L-methionine-dependent methyltransferases"/>
    <property type="match status" value="1"/>
</dbReference>
<dbReference type="EC" id="2.1.1.-" evidence="4"/>
<keyword evidence="3 4" id="KW-0949">S-adenosyl-L-methionine</keyword>
<dbReference type="EMBL" id="RZTZ01000002">
    <property type="protein sequence ID" value="RVT65143.1"/>
    <property type="molecule type" value="Genomic_DNA"/>
</dbReference>
<dbReference type="PANTHER" id="PTHR43861">
    <property type="entry name" value="TRANS-ACONITATE 2-METHYLTRANSFERASE-RELATED"/>
    <property type="match status" value="1"/>
</dbReference>
<name>A0A3S2XA32_9BACI</name>
<feature type="binding site" evidence="4">
    <location>
        <position position="73"/>
    </location>
    <ligand>
        <name>S-adenosyl-L-methionine</name>
        <dbReference type="ChEBI" id="CHEBI:59789"/>
    </ligand>
</feature>
<dbReference type="InterPro" id="IPR023553">
    <property type="entry name" value="Uncharacterised_MeTfrase_YrrT"/>
</dbReference>
<protein>
    <recommendedName>
        <fullName evidence="4">Uncharacterized methyltransferase EM808_06430</fullName>
        <ecNumber evidence="4">2.1.1.-</ecNumber>
    </recommendedName>
</protein>
<evidence type="ECO:0000256" key="2">
    <source>
        <dbReference type="ARBA" id="ARBA00022679"/>
    </source>
</evidence>
<evidence type="ECO:0000259" key="5">
    <source>
        <dbReference type="Pfam" id="PF13649"/>
    </source>
</evidence>
<comment type="caution">
    <text evidence="6">The sequence shown here is derived from an EMBL/GenBank/DDBJ whole genome shotgun (WGS) entry which is preliminary data.</text>
</comment>
<feature type="binding site" evidence="4">
    <location>
        <position position="96"/>
    </location>
    <ligand>
        <name>S-adenosyl-L-methionine</name>
        <dbReference type="ChEBI" id="CHEBI:59789"/>
    </ligand>
</feature>
<evidence type="ECO:0000256" key="3">
    <source>
        <dbReference type="ARBA" id="ARBA00022691"/>
    </source>
</evidence>
<dbReference type="CDD" id="cd02440">
    <property type="entry name" value="AdoMet_MTases"/>
    <property type="match status" value="1"/>
</dbReference>
<gene>
    <name evidence="6" type="ORF">EM808_06430</name>
</gene>
<accession>A0A3S2XA32</accession>
<dbReference type="GO" id="GO:0032259">
    <property type="term" value="P:methylation"/>
    <property type="evidence" value="ECO:0007669"/>
    <property type="project" value="UniProtKB-KW"/>
</dbReference>
<dbReference type="Pfam" id="PF13649">
    <property type="entry name" value="Methyltransf_25"/>
    <property type="match status" value="1"/>
</dbReference>
<keyword evidence="2 4" id="KW-0808">Transferase</keyword>
<evidence type="ECO:0000256" key="1">
    <source>
        <dbReference type="ARBA" id="ARBA00022603"/>
    </source>
</evidence>
<comment type="similarity">
    <text evidence="4">Belongs to the methyltransferase superfamily. YrrT family.</text>
</comment>
<keyword evidence="1 4" id="KW-0489">Methyltransferase</keyword>
<dbReference type="AlphaFoldDB" id="A0A3S2XA32"/>
<proteinExistence type="inferred from homology"/>
<dbReference type="RefSeq" id="WP_127737364.1">
    <property type="nucleotide sequence ID" value="NZ_CP196002.1"/>
</dbReference>
<feature type="binding site" evidence="4">
    <location>
        <position position="52"/>
    </location>
    <ligand>
        <name>S-adenosyl-L-methionine</name>
        <dbReference type="ChEBI" id="CHEBI:59789"/>
    </ligand>
</feature>
<dbReference type="InterPro" id="IPR041698">
    <property type="entry name" value="Methyltransf_25"/>
</dbReference>
<sequence>MGKEFIEIFEKWADTYDSSLTKDIEYKEVFRGYDQILDSVANKAFGEVVEFGPGTGNLTVKLLELGLSVTGIEPSPAMRKLADEKLKGKAVVKDGDFLSFTVEKKPDVFVSTYAFHHLTDKEKAEAITLYSNLLSSSGKIVFADTMFRSEEEYEKAKAAASQSGFHNLAADLAREYYSTIPKLKGMLEENGFTATFTRLNEFVWIMEGIKLQ</sequence>
<evidence type="ECO:0000256" key="4">
    <source>
        <dbReference type="HAMAP-Rule" id="MF_02100"/>
    </source>
</evidence>